<keyword evidence="2" id="KW-1185">Reference proteome</keyword>
<proteinExistence type="predicted"/>
<accession>W9QCZ5</accession>
<evidence type="ECO:0000313" key="2">
    <source>
        <dbReference type="Proteomes" id="UP000030645"/>
    </source>
</evidence>
<reference evidence="2" key="1">
    <citation type="submission" date="2013-01" db="EMBL/GenBank/DDBJ databases">
        <title>Draft Genome Sequence of a Mulberry Tree, Morus notabilis C.K. Schneid.</title>
        <authorList>
            <person name="He N."/>
            <person name="Zhao S."/>
        </authorList>
    </citation>
    <scope>NUCLEOTIDE SEQUENCE</scope>
</reference>
<sequence>MATPSVKIIRHSNLDIVQADGGVGAIARRCSRITTRSESAVTCAQYNSYSHHRQR</sequence>
<dbReference type="AlphaFoldDB" id="W9QCZ5"/>
<dbReference type="Proteomes" id="UP000030645">
    <property type="component" value="Unassembled WGS sequence"/>
</dbReference>
<gene>
    <name evidence="1" type="ORF">L484_015794</name>
</gene>
<name>W9QCZ5_9ROSA</name>
<protein>
    <submittedName>
        <fullName evidence="1">Uncharacterized protein</fullName>
    </submittedName>
</protein>
<evidence type="ECO:0000313" key="1">
    <source>
        <dbReference type="EMBL" id="EXB28862.1"/>
    </source>
</evidence>
<organism evidence="1 2">
    <name type="scientific">Morus notabilis</name>
    <dbReference type="NCBI Taxonomy" id="981085"/>
    <lineage>
        <taxon>Eukaryota</taxon>
        <taxon>Viridiplantae</taxon>
        <taxon>Streptophyta</taxon>
        <taxon>Embryophyta</taxon>
        <taxon>Tracheophyta</taxon>
        <taxon>Spermatophyta</taxon>
        <taxon>Magnoliopsida</taxon>
        <taxon>eudicotyledons</taxon>
        <taxon>Gunneridae</taxon>
        <taxon>Pentapetalae</taxon>
        <taxon>rosids</taxon>
        <taxon>fabids</taxon>
        <taxon>Rosales</taxon>
        <taxon>Moraceae</taxon>
        <taxon>Moreae</taxon>
        <taxon>Morus</taxon>
    </lineage>
</organism>
<dbReference type="EMBL" id="KE343423">
    <property type="protein sequence ID" value="EXB28862.1"/>
    <property type="molecule type" value="Genomic_DNA"/>
</dbReference>